<evidence type="ECO:0000313" key="1">
    <source>
        <dbReference type="EMBL" id="GAL66386.1"/>
    </source>
</evidence>
<evidence type="ECO:0000313" key="7">
    <source>
        <dbReference type="Proteomes" id="UP000251545"/>
    </source>
</evidence>
<evidence type="ECO:0000313" key="4">
    <source>
        <dbReference type="EMBL" id="PQV51698.1"/>
    </source>
</evidence>
<evidence type="ECO:0000313" key="6">
    <source>
        <dbReference type="Proteomes" id="UP000030184"/>
    </source>
</evidence>
<dbReference type="EMBL" id="BBNY01000001">
    <property type="protein sequence ID" value="GAL87911.1"/>
    <property type="molecule type" value="Genomic_DNA"/>
</dbReference>
<dbReference type="Proteomes" id="UP000251545">
    <property type="component" value="Unassembled WGS sequence"/>
</dbReference>
<dbReference type="AlphaFoldDB" id="A0A090WQD6"/>
<dbReference type="OrthoDB" id="368469at2"/>
<reference evidence="4 7" key="2">
    <citation type="submission" date="2018-02" db="EMBL/GenBank/DDBJ databases">
        <title>Genomic Encyclopedia of Archaeal and Bacterial Type Strains, Phase II (KMG-II): from individual species to whole genera.</title>
        <authorList>
            <person name="Goeker M."/>
        </authorList>
    </citation>
    <scope>NUCLEOTIDE SEQUENCE [LARGE SCALE GENOMIC DNA]</scope>
    <source>
        <strain evidence="4 7">DSM 21165</strain>
    </source>
</reference>
<reference evidence="6" key="1">
    <citation type="journal article" date="2014" name="Genome Announc.">
        <title>Draft Genome Sequence of Marine Flavobacterium Jejuia pallidilutea Strain 11shimoA1 and Pigmentation Mutants.</title>
        <authorList>
            <person name="Takatani N."/>
            <person name="Nakanishi M."/>
            <person name="Meirelles P."/>
            <person name="Mino S."/>
            <person name="Suda W."/>
            <person name="Oshima K."/>
            <person name="Hattori M."/>
            <person name="Ohkuma M."/>
            <person name="Hosokawa M."/>
            <person name="Miyashita K."/>
            <person name="Thompson F.L."/>
            <person name="Niwa A."/>
            <person name="Sawabe T."/>
            <person name="Sawabe T."/>
        </authorList>
    </citation>
    <scope>NUCLEOTIDE SEQUENCE [LARGE SCALE GENOMIC DNA]</scope>
    <source>
        <strain evidence="6">JCM 19538</strain>
    </source>
</reference>
<dbReference type="Proteomes" id="UP000030184">
    <property type="component" value="Unassembled WGS sequence"/>
</dbReference>
<proteinExistence type="predicted"/>
<dbReference type="Proteomes" id="UP000029641">
    <property type="component" value="Unassembled WGS sequence"/>
</dbReference>
<evidence type="ECO:0008006" key="8">
    <source>
        <dbReference type="Google" id="ProtNLM"/>
    </source>
</evidence>
<gene>
    <name evidence="4" type="ORF">CLV33_101626</name>
    <name evidence="1" type="ORF">JCM19301_2481</name>
    <name evidence="2" type="ORF">JCM19302_3826</name>
    <name evidence="3" type="ORF">JCM19538_2274</name>
</gene>
<organism evidence="2 5">
    <name type="scientific">Jejuia pallidilutea</name>
    <dbReference type="NCBI Taxonomy" id="504487"/>
    <lineage>
        <taxon>Bacteria</taxon>
        <taxon>Pseudomonadati</taxon>
        <taxon>Bacteroidota</taxon>
        <taxon>Flavobacteriia</taxon>
        <taxon>Flavobacteriales</taxon>
        <taxon>Flavobacteriaceae</taxon>
        <taxon>Jejuia</taxon>
    </lineage>
</organism>
<dbReference type="STRING" id="504487.JCM19538_2274"/>
<dbReference type="EMBL" id="BBNS01000002">
    <property type="protein sequence ID" value="GAL69637.1"/>
    <property type="molecule type" value="Genomic_DNA"/>
</dbReference>
<evidence type="ECO:0000313" key="5">
    <source>
        <dbReference type="Proteomes" id="UP000029646"/>
    </source>
</evidence>
<comment type="caution">
    <text evidence="2">The sequence shown here is derived from an EMBL/GenBank/DDBJ whole genome shotgun (WGS) entry which is preliminary data.</text>
</comment>
<dbReference type="EMBL" id="PVEO01000001">
    <property type="protein sequence ID" value="PQV51698.1"/>
    <property type="molecule type" value="Genomic_DNA"/>
</dbReference>
<accession>A0A090WQD6</accession>
<keyword evidence="6" id="KW-1185">Reference proteome</keyword>
<protein>
    <recommendedName>
        <fullName evidence="8">Aspartate kinase</fullName>
    </recommendedName>
</protein>
<dbReference type="EMBL" id="BBNR01000004">
    <property type="protein sequence ID" value="GAL66386.1"/>
    <property type="molecule type" value="Genomic_DNA"/>
</dbReference>
<name>A0A090WQD6_9FLAO</name>
<evidence type="ECO:0000313" key="2">
    <source>
        <dbReference type="EMBL" id="GAL69637.1"/>
    </source>
</evidence>
<dbReference type="RefSeq" id="WP_042242160.1">
    <property type="nucleotide sequence ID" value="NZ_BBNR01000004.1"/>
</dbReference>
<evidence type="ECO:0000313" key="3">
    <source>
        <dbReference type="EMBL" id="GAL87911.1"/>
    </source>
</evidence>
<sequence length="218" mass="24791">MKTISNCVEDILISQPYLEEALARNIINYSALAVELTEPISKMLKKEVKPGAIMMALRRYNPPPTLGNTIKMKKVIQNLGDITVRSNLTDFTVKNSSTLIDNHAKILERINQEDKLFYTFTRGIHESNIIVSSSVSDFVKNHLKHEHFIAVQENLSAISINLPQDNSKIAGLYYHFFKRLAWEGVVLYEVLSTTNEFTILVEDEFVDKAFTAIKKVKS</sequence>
<dbReference type="Proteomes" id="UP000029646">
    <property type="component" value="Unassembled WGS sequence"/>
</dbReference>
<dbReference type="eggNOG" id="COG0527">
    <property type="taxonomic scope" value="Bacteria"/>
</dbReference>